<dbReference type="Pfam" id="PF07423">
    <property type="entry name" value="DUF1510"/>
    <property type="match status" value="1"/>
</dbReference>
<keyword evidence="2" id="KW-0812">Transmembrane</keyword>
<name>A0AA95MKF6_9BACI</name>
<proteinExistence type="predicted"/>
<dbReference type="Proteomes" id="UP001178288">
    <property type="component" value="Chromosome"/>
</dbReference>
<keyword evidence="2" id="KW-0472">Membrane</keyword>
<feature type="compositionally biased region" description="Basic and acidic residues" evidence="1">
    <location>
        <begin position="50"/>
        <end position="89"/>
    </location>
</feature>
<feature type="transmembrane region" description="Helical" evidence="2">
    <location>
        <begin position="21"/>
        <end position="43"/>
    </location>
</feature>
<dbReference type="InterPro" id="IPR009988">
    <property type="entry name" value="DUF1510"/>
</dbReference>
<sequence>MSNDFNSNSRSGYRAKRKKTNIVLNGLIIVVLLLIIFVAYNIFASGNDKAAPKKESPKTAQKDTEHKEVKDKKKDEDVKKDEDPKKDDSSSDDTAAGDQPGEEAATPEKPDDSQAVVSNGGASSNVLKTIENPSWKPVGTSQSGNHAPVYSGTDWDEMLNAISYATGLDPSNMTVFWLGSDKSTTNASIGTVHSKDKTQKYKVYIKWVDGQGWMPTKVEELAELQK</sequence>
<reference evidence="4" key="1">
    <citation type="submission" date="2023-05" db="EMBL/GenBank/DDBJ databases">
        <title>Comparative genomics of Bacillaceae isolates and their secondary metabolite potential.</title>
        <authorList>
            <person name="Song L."/>
            <person name="Nielsen L.J."/>
            <person name="Mohite O."/>
            <person name="Xu X."/>
            <person name="Weber T."/>
            <person name="Kovacs A.T."/>
        </authorList>
    </citation>
    <scope>NUCLEOTIDE SEQUENCE</scope>
    <source>
        <strain evidence="4">XLM17</strain>
    </source>
</reference>
<keyword evidence="5" id="KW-1185">Reference proteome</keyword>
<accession>A0AA95MKF6</accession>
<protein>
    <submittedName>
        <fullName evidence="4">YrrS family protein</fullName>
    </submittedName>
</protein>
<evidence type="ECO:0000259" key="3">
    <source>
        <dbReference type="Pfam" id="PF07423"/>
    </source>
</evidence>
<dbReference type="EMBL" id="CP126114">
    <property type="protein sequence ID" value="WHY84812.1"/>
    <property type="molecule type" value="Genomic_DNA"/>
</dbReference>
<organism evidence="4 5">
    <name type="scientific">Neobacillus novalis</name>
    <dbReference type="NCBI Taxonomy" id="220687"/>
    <lineage>
        <taxon>Bacteria</taxon>
        <taxon>Bacillati</taxon>
        <taxon>Bacillota</taxon>
        <taxon>Bacilli</taxon>
        <taxon>Bacillales</taxon>
        <taxon>Bacillaceae</taxon>
        <taxon>Neobacillus</taxon>
    </lineage>
</organism>
<feature type="region of interest" description="Disordered" evidence="1">
    <location>
        <begin position="48"/>
        <end position="146"/>
    </location>
</feature>
<dbReference type="AlphaFoldDB" id="A0AA95MKF6"/>
<evidence type="ECO:0000256" key="2">
    <source>
        <dbReference type="SAM" id="Phobius"/>
    </source>
</evidence>
<feature type="domain" description="DUF1510" evidence="3">
    <location>
        <begin position="130"/>
        <end position="221"/>
    </location>
</feature>
<gene>
    <name evidence="4" type="ORF">QNH39_19460</name>
</gene>
<dbReference type="RefSeq" id="WP_066096785.1">
    <property type="nucleotide sequence ID" value="NZ_CP126114.1"/>
</dbReference>
<dbReference type="KEGG" id="nnv:QNH39_19460"/>
<evidence type="ECO:0000256" key="1">
    <source>
        <dbReference type="SAM" id="MobiDB-lite"/>
    </source>
</evidence>
<evidence type="ECO:0000313" key="5">
    <source>
        <dbReference type="Proteomes" id="UP001178288"/>
    </source>
</evidence>
<keyword evidence="2" id="KW-1133">Transmembrane helix</keyword>
<feature type="compositionally biased region" description="Polar residues" evidence="1">
    <location>
        <begin position="115"/>
        <end position="127"/>
    </location>
</feature>
<evidence type="ECO:0000313" key="4">
    <source>
        <dbReference type="EMBL" id="WHY84812.1"/>
    </source>
</evidence>